<dbReference type="OrthoDB" id="284307at2"/>
<evidence type="ECO:0000313" key="6">
    <source>
        <dbReference type="Proteomes" id="UP000325289"/>
    </source>
</evidence>
<accession>A0A1I1YUD9</accession>
<dbReference type="PANTHER" id="PTHR43537:SF5">
    <property type="entry name" value="UXU OPERON TRANSCRIPTIONAL REGULATOR"/>
    <property type="match status" value="1"/>
</dbReference>
<name>A0A1I1YUD9_9RHOB</name>
<dbReference type="SMART" id="SM00345">
    <property type="entry name" value="HTH_GNTR"/>
    <property type="match status" value="1"/>
</dbReference>
<dbReference type="GO" id="GO:0003700">
    <property type="term" value="F:DNA-binding transcription factor activity"/>
    <property type="evidence" value="ECO:0007669"/>
    <property type="project" value="InterPro"/>
</dbReference>
<dbReference type="SMART" id="SM00895">
    <property type="entry name" value="FCD"/>
    <property type="match status" value="1"/>
</dbReference>
<evidence type="ECO:0000256" key="1">
    <source>
        <dbReference type="ARBA" id="ARBA00023015"/>
    </source>
</evidence>
<protein>
    <submittedName>
        <fullName evidence="5">Transcriptional regulator, GntR family</fullName>
    </submittedName>
</protein>
<dbReference type="PRINTS" id="PR00035">
    <property type="entry name" value="HTHGNTR"/>
</dbReference>
<keyword evidence="1" id="KW-0805">Transcription regulation</keyword>
<dbReference type="InterPro" id="IPR000524">
    <property type="entry name" value="Tscrpt_reg_HTH_GntR"/>
</dbReference>
<dbReference type="Gene3D" id="1.10.10.10">
    <property type="entry name" value="Winged helix-like DNA-binding domain superfamily/Winged helix DNA-binding domain"/>
    <property type="match status" value="1"/>
</dbReference>
<dbReference type="InterPro" id="IPR011711">
    <property type="entry name" value="GntR_C"/>
</dbReference>
<dbReference type="InterPro" id="IPR036390">
    <property type="entry name" value="WH_DNA-bd_sf"/>
</dbReference>
<reference evidence="5 6" key="1">
    <citation type="submission" date="2016-10" db="EMBL/GenBank/DDBJ databases">
        <authorList>
            <person name="Varghese N."/>
            <person name="Submissions S."/>
        </authorList>
    </citation>
    <scope>NUCLEOTIDE SEQUENCE [LARGE SCALE GENOMIC DNA]</scope>
    <source>
        <strain evidence="6">YIM D21,KCTC 23444,ACCC 10710</strain>
    </source>
</reference>
<dbReference type="Pfam" id="PF07729">
    <property type="entry name" value="FCD"/>
    <property type="match status" value="1"/>
</dbReference>
<gene>
    <name evidence="5" type="ORF">SAMN04515678_107219</name>
</gene>
<dbReference type="InterPro" id="IPR036388">
    <property type="entry name" value="WH-like_DNA-bd_sf"/>
</dbReference>
<evidence type="ECO:0000259" key="4">
    <source>
        <dbReference type="PROSITE" id="PS50949"/>
    </source>
</evidence>
<evidence type="ECO:0000256" key="2">
    <source>
        <dbReference type="ARBA" id="ARBA00023125"/>
    </source>
</evidence>
<dbReference type="AlphaFoldDB" id="A0A1I1YUD9"/>
<dbReference type="InterPro" id="IPR008920">
    <property type="entry name" value="TF_FadR/GntR_C"/>
</dbReference>
<dbReference type="Gene3D" id="1.20.120.530">
    <property type="entry name" value="GntR ligand-binding domain-like"/>
    <property type="match status" value="1"/>
</dbReference>
<keyword evidence="6" id="KW-1185">Reference proteome</keyword>
<dbReference type="PROSITE" id="PS50949">
    <property type="entry name" value="HTH_GNTR"/>
    <property type="match status" value="1"/>
</dbReference>
<keyword evidence="2" id="KW-0238">DNA-binding</keyword>
<dbReference type="RefSeq" id="WP_149756324.1">
    <property type="nucleotide sequence ID" value="NZ_FOMS01000007.1"/>
</dbReference>
<keyword evidence="3" id="KW-0804">Transcription</keyword>
<dbReference type="PANTHER" id="PTHR43537">
    <property type="entry name" value="TRANSCRIPTIONAL REGULATOR, GNTR FAMILY"/>
    <property type="match status" value="1"/>
</dbReference>
<dbReference type="EMBL" id="FOMS01000007">
    <property type="protein sequence ID" value="SFE23166.1"/>
    <property type="molecule type" value="Genomic_DNA"/>
</dbReference>
<dbReference type="Pfam" id="PF00392">
    <property type="entry name" value="GntR"/>
    <property type="match status" value="1"/>
</dbReference>
<dbReference type="CDD" id="cd07377">
    <property type="entry name" value="WHTH_GntR"/>
    <property type="match status" value="1"/>
</dbReference>
<dbReference type="SUPFAM" id="SSF48008">
    <property type="entry name" value="GntR ligand-binding domain-like"/>
    <property type="match status" value="1"/>
</dbReference>
<feature type="domain" description="HTH gntR-type" evidence="4">
    <location>
        <begin position="4"/>
        <end position="72"/>
    </location>
</feature>
<evidence type="ECO:0000313" key="5">
    <source>
        <dbReference type="EMBL" id="SFE23166.1"/>
    </source>
</evidence>
<proteinExistence type="predicted"/>
<sequence>MTGRRQYQDVAQAIRGLIADARLGEGDRLPPERGLSERLNVSRSLVREALILLEIEGAVEVRKGSGVYVSVAAPETAAPVRDDIGPFELLQARQLVEAEIAGFAARNVTKSDILHLREALERERADLARGDADYSGDREFHRLVAQATQNSVLVDMVEELWRKREQSPMWAKLHNRIFETTYRRSWLDDHEAVLAGLQARNEGAARAAMWRHLGNVRDTLMTLSDVDDPSFDGYLFEPVTRTG</sequence>
<dbReference type="SUPFAM" id="SSF46785">
    <property type="entry name" value="Winged helix' DNA-binding domain"/>
    <property type="match status" value="1"/>
</dbReference>
<evidence type="ECO:0000256" key="3">
    <source>
        <dbReference type="ARBA" id="ARBA00023163"/>
    </source>
</evidence>
<organism evidence="5 6">
    <name type="scientific">Roseivivax sediminis</name>
    <dbReference type="NCBI Taxonomy" id="936889"/>
    <lineage>
        <taxon>Bacteria</taxon>
        <taxon>Pseudomonadati</taxon>
        <taxon>Pseudomonadota</taxon>
        <taxon>Alphaproteobacteria</taxon>
        <taxon>Rhodobacterales</taxon>
        <taxon>Roseobacteraceae</taxon>
        <taxon>Roseivivax</taxon>
    </lineage>
</organism>
<dbReference type="GO" id="GO:0003677">
    <property type="term" value="F:DNA binding"/>
    <property type="evidence" value="ECO:0007669"/>
    <property type="project" value="UniProtKB-KW"/>
</dbReference>
<dbReference type="Proteomes" id="UP000325289">
    <property type="component" value="Unassembled WGS sequence"/>
</dbReference>